<dbReference type="NCBIfam" id="TIGR00038">
    <property type="entry name" value="efp"/>
    <property type="match status" value="1"/>
</dbReference>
<evidence type="ECO:0000256" key="3">
    <source>
        <dbReference type="ARBA" id="ARBA00009479"/>
    </source>
</evidence>
<dbReference type="FunFam" id="2.40.50.140:FF:000004">
    <property type="entry name" value="Elongation factor P"/>
    <property type="match status" value="1"/>
</dbReference>
<dbReference type="SUPFAM" id="SSF50104">
    <property type="entry name" value="Translation proteins SH3-like domain"/>
    <property type="match status" value="1"/>
</dbReference>
<keyword evidence="6" id="KW-0648">Protein biosynthesis</keyword>
<reference evidence="9 10" key="1">
    <citation type="submission" date="2022-07" db="EMBL/GenBank/DDBJ databases">
        <title>Genome-wide signatures of adaptation to extreme environments.</title>
        <authorList>
            <person name="Cho C.H."/>
            <person name="Yoon H.S."/>
        </authorList>
    </citation>
    <scope>NUCLEOTIDE SEQUENCE [LARGE SCALE GENOMIC DNA]</scope>
    <source>
        <strain evidence="9 10">DBV 063 E5</strain>
    </source>
</reference>
<protein>
    <recommendedName>
        <fullName evidence="11">Elongation factor P</fullName>
    </recommendedName>
</protein>
<keyword evidence="4" id="KW-0963">Cytoplasm</keyword>
<evidence type="ECO:0000313" key="9">
    <source>
        <dbReference type="EMBL" id="KAK4535258.1"/>
    </source>
</evidence>
<evidence type="ECO:0000256" key="2">
    <source>
        <dbReference type="ARBA" id="ARBA00004815"/>
    </source>
</evidence>
<dbReference type="GO" id="GO:0005829">
    <property type="term" value="C:cytosol"/>
    <property type="evidence" value="ECO:0007669"/>
    <property type="project" value="UniProtKB-ARBA"/>
</dbReference>
<dbReference type="CDD" id="cd05794">
    <property type="entry name" value="S1_EF-P_repeat_2"/>
    <property type="match status" value="1"/>
</dbReference>
<dbReference type="HAMAP" id="MF_00141">
    <property type="entry name" value="EF_P"/>
    <property type="match status" value="1"/>
</dbReference>
<dbReference type="FunFam" id="2.40.50.140:FF:000009">
    <property type="entry name" value="Elongation factor P"/>
    <property type="match status" value="1"/>
</dbReference>
<dbReference type="InterPro" id="IPR013852">
    <property type="entry name" value="Transl_elong_P/YeiP_CS"/>
</dbReference>
<dbReference type="InterPro" id="IPR008991">
    <property type="entry name" value="Translation_prot_SH3-like_sf"/>
</dbReference>
<evidence type="ECO:0000256" key="4">
    <source>
        <dbReference type="ARBA" id="ARBA00022490"/>
    </source>
</evidence>
<dbReference type="Pfam" id="PF09285">
    <property type="entry name" value="Elong-fact-P_C"/>
    <property type="match status" value="1"/>
</dbReference>
<evidence type="ECO:0000256" key="5">
    <source>
        <dbReference type="ARBA" id="ARBA00022768"/>
    </source>
</evidence>
<evidence type="ECO:0000313" key="10">
    <source>
        <dbReference type="Proteomes" id="UP001301350"/>
    </source>
</evidence>
<dbReference type="FunFam" id="2.30.30.30:FF:000003">
    <property type="entry name" value="Elongation factor P"/>
    <property type="match status" value="1"/>
</dbReference>
<comment type="subcellular location">
    <subcellularLocation>
        <location evidence="1">Cytoplasm</location>
    </subcellularLocation>
</comment>
<dbReference type="EMBL" id="JANCYW010000004">
    <property type="protein sequence ID" value="KAK4535258.1"/>
    <property type="molecule type" value="Genomic_DNA"/>
</dbReference>
<dbReference type="InterPro" id="IPR011768">
    <property type="entry name" value="Transl_elongation_fac_P"/>
</dbReference>
<evidence type="ECO:0008006" key="11">
    <source>
        <dbReference type="Google" id="ProtNLM"/>
    </source>
</evidence>
<dbReference type="NCBIfam" id="NF001810">
    <property type="entry name" value="PRK00529.1"/>
    <property type="match status" value="1"/>
</dbReference>
<dbReference type="InterPro" id="IPR014722">
    <property type="entry name" value="Rib_uL2_dom2"/>
</dbReference>
<dbReference type="Gene3D" id="2.30.30.30">
    <property type="match status" value="1"/>
</dbReference>
<dbReference type="CDD" id="cd04470">
    <property type="entry name" value="S1_EF-P_repeat_1"/>
    <property type="match status" value="1"/>
</dbReference>
<dbReference type="Pfam" id="PF08207">
    <property type="entry name" value="EFP_N"/>
    <property type="match status" value="1"/>
</dbReference>
<sequence>MFLSVTHCSNRSWIHQTAWQRSWRCTARTTFTGVPHRPRGSARAAAPLVPTRRSAAASRRRLRVYSVNSNDFRPGTSIEVDGVPYKVVEQLHVKPGKGAAFVRTKLRNMLTGSVLERTFRANENVADALLEKVEMKFTYKEGDNFVFMNMSTFEEERLTPEQMGNAAKYMREQQDVQVLTWNERVLEVELPAAMVLEVTETAPGLKGDSVQGGSKPATLETGVVIQVPLFITIGEKVKVDTRTGTYLSRG</sequence>
<evidence type="ECO:0000259" key="8">
    <source>
        <dbReference type="SMART" id="SM01185"/>
    </source>
</evidence>
<keyword evidence="5" id="KW-0251">Elongation factor</keyword>
<dbReference type="GO" id="GO:0003746">
    <property type="term" value="F:translation elongation factor activity"/>
    <property type="evidence" value="ECO:0007669"/>
    <property type="project" value="UniProtKB-KW"/>
</dbReference>
<dbReference type="SUPFAM" id="SSF50249">
    <property type="entry name" value="Nucleic acid-binding proteins"/>
    <property type="match status" value="2"/>
</dbReference>
<organism evidence="9 10">
    <name type="scientific">Cyanidium caldarium</name>
    <name type="common">Red alga</name>
    <dbReference type="NCBI Taxonomy" id="2771"/>
    <lineage>
        <taxon>Eukaryota</taxon>
        <taxon>Rhodophyta</taxon>
        <taxon>Bangiophyceae</taxon>
        <taxon>Cyanidiales</taxon>
        <taxon>Cyanidiaceae</taxon>
        <taxon>Cyanidium</taxon>
    </lineage>
</organism>
<dbReference type="SMART" id="SM00841">
    <property type="entry name" value="Elong-fact-P_C"/>
    <property type="match status" value="1"/>
</dbReference>
<comment type="pathway">
    <text evidence="2">Protein biosynthesis; polypeptide chain elongation.</text>
</comment>
<dbReference type="GO" id="GO:0043043">
    <property type="term" value="P:peptide biosynthetic process"/>
    <property type="evidence" value="ECO:0007669"/>
    <property type="project" value="InterPro"/>
</dbReference>
<dbReference type="InterPro" id="IPR013185">
    <property type="entry name" value="Transl_elong_KOW-like"/>
</dbReference>
<evidence type="ECO:0000256" key="6">
    <source>
        <dbReference type="ARBA" id="ARBA00022917"/>
    </source>
</evidence>
<dbReference type="PROSITE" id="PS01275">
    <property type="entry name" value="EFP"/>
    <property type="match status" value="1"/>
</dbReference>
<feature type="domain" description="Elongation factor P C-terminal" evidence="7">
    <location>
        <begin position="194"/>
        <end position="249"/>
    </location>
</feature>
<dbReference type="InterPro" id="IPR020599">
    <property type="entry name" value="Transl_elong_fac_P/YeiP"/>
</dbReference>
<keyword evidence="10" id="KW-1185">Reference proteome</keyword>
<dbReference type="Pfam" id="PF01132">
    <property type="entry name" value="EFP"/>
    <property type="match status" value="1"/>
</dbReference>
<dbReference type="Proteomes" id="UP001301350">
    <property type="component" value="Unassembled WGS sequence"/>
</dbReference>
<comment type="similarity">
    <text evidence="3">Belongs to the elongation factor P family.</text>
</comment>
<dbReference type="AlphaFoldDB" id="A0AAV9ISM2"/>
<dbReference type="SMART" id="SM01185">
    <property type="entry name" value="EFP"/>
    <property type="match status" value="1"/>
</dbReference>
<dbReference type="Gene3D" id="2.40.50.140">
    <property type="entry name" value="Nucleic acid-binding proteins"/>
    <property type="match status" value="2"/>
</dbReference>
<evidence type="ECO:0000256" key="1">
    <source>
        <dbReference type="ARBA" id="ARBA00004496"/>
    </source>
</evidence>
<dbReference type="InterPro" id="IPR015365">
    <property type="entry name" value="Elong-fact-P_C"/>
</dbReference>
<comment type="caution">
    <text evidence="9">The sequence shown here is derived from an EMBL/GenBank/DDBJ whole genome shotgun (WGS) entry which is preliminary data.</text>
</comment>
<evidence type="ECO:0000259" key="7">
    <source>
        <dbReference type="SMART" id="SM00841"/>
    </source>
</evidence>
<dbReference type="InterPro" id="IPR001059">
    <property type="entry name" value="Transl_elong_P/YeiP_cen"/>
</dbReference>
<feature type="domain" description="Translation elongation factor P/YeiP central" evidence="8">
    <location>
        <begin position="132"/>
        <end position="186"/>
    </location>
</feature>
<dbReference type="PANTHER" id="PTHR30053">
    <property type="entry name" value="ELONGATION FACTOR P"/>
    <property type="match status" value="1"/>
</dbReference>
<dbReference type="PANTHER" id="PTHR30053:SF12">
    <property type="entry name" value="ELONGATION FACTOR P (EF-P) FAMILY PROTEIN"/>
    <property type="match status" value="1"/>
</dbReference>
<accession>A0AAV9ISM2</accession>
<gene>
    <name evidence="9" type="ORF">CDCA_CDCA04G1283</name>
</gene>
<proteinExistence type="inferred from homology"/>
<dbReference type="InterPro" id="IPR012340">
    <property type="entry name" value="NA-bd_OB-fold"/>
</dbReference>
<name>A0AAV9ISM2_CYACA</name>